<accession>A0A1H6BPJ4</accession>
<keyword evidence="3" id="KW-1185">Reference proteome</keyword>
<evidence type="ECO:0000313" key="2">
    <source>
        <dbReference type="EMBL" id="SEG62552.1"/>
    </source>
</evidence>
<name>A0A1H6BPJ4_9ACTN</name>
<dbReference type="Proteomes" id="UP000236723">
    <property type="component" value="Unassembled WGS sequence"/>
</dbReference>
<evidence type="ECO:0000313" key="3">
    <source>
        <dbReference type="Proteomes" id="UP000236723"/>
    </source>
</evidence>
<sequence length="85" mass="8778">MSRTGELMFDPGALSAVQRDGDACVVCHKRWPRPRVRAGCLPNGSGVFACDDCAPALPSPRPAEPEGGAGRPVSGPAPGEAVTHR</sequence>
<organism evidence="2 3">
    <name type="scientific">Thermomonospora echinospora</name>
    <dbReference type="NCBI Taxonomy" id="1992"/>
    <lineage>
        <taxon>Bacteria</taxon>
        <taxon>Bacillati</taxon>
        <taxon>Actinomycetota</taxon>
        <taxon>Actinomycetes</taxon>
        <taxon>Streptosporangiales</taxon>
        <taxon>Thermomonosporaceae</taxon>
        <taxon>Thermomonospora</taxon>
    </lineage>
</organism>
<feature type="region of interest" description="Disordered" evidence="1">
    <location>
        <begin position="56"/>
        <end position="85"/>
    </location>
</feature>
<dbReference type="EMBL" id="FNVO01000007">
    <property type="protein sequence ID" value="SEG62552.1"/>
    <property type="molecule type" value="Genomic_DNA"/>
</dbReference>
<dbReference type="AlphaFoldDB" id="A0A1H6BPJ4"/>
<protein>
    <submittedName>
        <fullName evidence="2">Uncharacterized protein</fullName>
    </submittedName>
</protein>
<reference evidence="3" key="1">
    <citation type="submission" date="2016-10" db="EMBL/GenBank/DDBJ databases">
        <authorList>
            <person name="Varghese N."/>
            <person name="Submissions S."/>
        </authorList>
    </citation>
    <scope>NUCLEOTIDE SEQUENCE [LARGE SCALE GENOMIC DNA]</scope>
    <source>
        <strain evidence="3">DSM 43163</strain>
    </source>
</reference>
<proteinExistence type="predicted"/>
<gene>
    <name evidence="2" type="ORF">SAMN04489712_107304</name>
</gene>
<evidence type="ECO:0000256" key="1">
    <source>
        <dbReference type="SAM" id="MobiDB-lite"/>
    </source>
</evidence>